<name>A0A154P9C2_DUFNO</name>
<feature type="compositionally biased region" description="Basic and acidic residues" evidence="3">
    <location>
        <begin position="358"/>
        <end position="419"/>
    </location>
</feature>
<feature type="region of interest" description="Disordered" evidence="3">
    <location>
        <begin position="49"/>
        <end position="69"/>
    </location>
</feature>
<dbReference type="Proteomes" id="UP000076502">
    <property type="component" value="Unassembled WGS sequence"/>
</dbReference>
<keyword evidence="1" id="KW-0343">GTPase activation</keyword>
<evidence type="ECO:0000256" key="3">
    <source>
        <dbReference type="SAM" id="MobiDB-lite"/>
    </source>
</evidence>
<dbReference type="GO" id="GO:0007165">
    <property type="term" value="P:signal transduction"/>
    <property type="evidence" value="ECO:0007669"/>
    <property type="project" value="InterPro"/>
</dbReference>
<keyword evidence="7" id="KW-1185">Reference proteome</keyword>
<dbReference type="GO" id="GO:0008289">
    <property type="term" value="F:lipid binding"/>
    <property type="evidence" value="ECO:0007669"/>
    <property type="project" value="InterPro"/>
</dbReference>
<evidence type="ECO:0000256" key="1">
    <source>
        <dbReference type="ARBA" id="ARBA00022468"/>
    </source>
</evidence>
<protein>
    <submittedName>
        <fullName evidence="6">StAR-related lipid transfer protein 13</fullName>
    </submittedName>
</protein>
<dbReference type="AlphaFoldDB" id="A0A154P9C2"/>
<dbReference type="InterPro" id="IPR002913">
    <property type="entry name" value="START_lipid-bd_dom"/>
</dbReference>
<dbReference type="InterPro" id="IPR008936">
    <property type="entry name" value="Rho_GTPase_activation_prot"/>
</dbReference>
<evidence type="ECO:0000313" key="7">
    <source>
        <dbReference type="Proteomes" id="UP000076502"/>
    </source>
</evidence>
<dbReference type="GO" id="GO:0005096">
    <property type="term" value="F:GTPase activator activity"/>
    <property type="evidence" value="ECO:0007669"/>
    <property type="project" value="UniProtKB-KW"/>
</dbReference>
<gene>
    <name evidence="6" type="ORF">WN55_10827</name>
</gene>
<reference evidence="6 7" key="1">
    <citation type="submission" date="2015-07" db="EMBL/GenBank/DDBJ databases">
        <title>The genome of Dufourea novaeangliae.</title>
        <authorList>
            <person name="Pan H."/>
            <person name="Kapheim K."/>
        </authorList>
    </citation>
    <scope>NUCLEOTIDE SEQUENCE [LARGE SCALE GENOMIC DNA]</scope>
    <source>
        <strain evidence="6">0120121106</strain>
        <tissue evidence="6">Whole body</tissue>
    </source>
</reference>
<dbReference type="EMBL" id="KQ434849">
    <property type="protein sequence ID" value="KZC08509.1"/>
    <property type="molecule type" value="Genomic_DNA"/>
</dbReference>
<dbReference type="SMART" id="SM00324">
    <property type="entry name" value="RhoGAP"/>
    <property type="match status" value="1"/>
</dbReference>
<feature type="region of interest" description="Disordered" evidence="3">
    <location>
        <begin position="240"/>
        <end position="282"/>
    </location>
</feature>
<dbReference type="PROSITE" id="PS50238">
    <property type="entry name" value="RHOGAP"/>
    <property type="match status" value="1"/>
</dbReference>
<dbReference type="Pfam" id="PF00620">
    <property type="entry name" value="RhoGAP"/>
    <property type="match status" value="1"/>
</dbReference>
<dbReference type="PANTHER" id="PTHR12659">
    <property type="entry name" value="RHO-TYPE GTPASE ACTIVATING PROTEIN"/>
    <property type="match status" value="1"/>
</dbReference>
<feature type="compositionally biased region" description="Low complexity" evidence="3">
    <location>
        <begin position="420"/>
        <end position="430"/>
    </location>
</feature>
<evidence type="ECO:0000313" key="6">
    <source>
        <dbReference type="EMBL" id="KZC08509.1"/>
    </source>
</evidence>
<dbReference type="InterPro" id="IPR013761">
    <property type="entry name" value="SAM/pointed_sf"/>
</dbReference>
<dbReference type="Pfam" id="PF01852">
    <property type="entry name" value="START"/>
    <property type="match status" value="1"/>
</dbReference>
<dbReference type="SUPFAM" id="SSF55961">
    <property type="entry name" value="Bet v1-like"/>
    <property type="match status" value="1"/>
</dbReference>
<dbReference type="GO" id="GO:0035023">
    <property type="term" value="P:regulation of Rho protein signal transduction"/>
    <property type="evidence" value="ECO:0007669"/>
    <property type="project" value="TreeGrafter"/>
</dbReference>
<dbReference type="Gene3D" id="1.10.287.2070">
    <property type="match status" value="1"/>
</dbReference>
<dbReference type="Gene3D" id="1.10.555.10">
    <property type="entry name" value="Rho GTPase activation protein"/>
    <property type="match status" value="1"/>
</dbReference>
<dbReference type="PANTHER" id="PTHR12659:SF7">
    <property type="entry name" value="CROSSVEINLESS C, ISOFORM C"/>
    <property type="match status" value="1"/>
</dbReference>
<dbReference type="PROSITE" id="PS50848">
    <property type="entry name" value="START"/>
    <property type="match status" value="1"/>
</dbReference>
<feature type="compositionally biased region" description="Polar residues" evidence="3">
    <location>
        <begin position="332"/>
        <end position="351"/>
    </location>
</feature>
<dbReference type="SUPFAM" id="SSF48350">
    <property type="entry name" value="GTPase activation domain, GAP"/>
    <property type="match status" value="1"/>
</dbReference>
<evidence type="ECO:0000256" key="2">
    <source>
        <dbReference type="ARBA" id="ARBA00022553"/>
    </source>
</evidence>
<accession>A0A154P9C2</accession>
<evidence type="ECO:0000259" key="5">
    <source>
        <dbReference type="PROSITE" id="PS50848"/>
    </source>
</evidence>
<dbReference type="Gene3D" id="3.30.530.20">
    <property type="match status" value="1"/>
</dbReference>
<dbReference type="GO" id="GO:0030036">
    <property type="term" value="P:actin cytoskeleton organization"/>
    <property type="evidence" value="ECO:0007669"/>
    <property type="project" value="TreeGrafter"/>
</dbReference>
<keyword evidence="2" id="KW-0597">Phosphoprotein</keyword>
<dbReference type="STRING" id="178035.A0A154P9C2"/>
<proteinExistence type="predicted"/>
<dbReference type="SMART" id="SM00234">
    <property type="entry name" value="START"/>
    <property type="match status" value="1"/>
</dbReference>
<dbReference type="CDD" id="cd08869">
    <property type="entry name" value="START_RhoGAP"/>
    <property type="match status" value="1"/>
</dbReference>
<dbReference type="OrthoDB" id="10003330at2759"/>
<dbReference type="SUPFAM" id="SSF47769">
    <property type="entry name" value="SAM/Pointed domain"/>
    <property type="match status" value="1"/>
</dbReference>
<sequence length="936" mass="105952">MYEDYQFPIDVSGVAKDHPFLEADSLQSLFRRLHALNRCANMKIDTHHTHTTSHSKTGGGGGGDDSDEDTQCALSENWTFEKKTRRWSRVCDVTQANVERLQAIAAQNVQSEEDSLEDRLEAEEAEDTMLDTLRYSSLPPGTLPDEISPRFRRTGSERLRDGAKAFLRRVESLKSRRRKHQNRDGIVISGPQILDVLSMQQKMKELNCVDVSPTGPAPVSFNDLSVSPLHVPGSPVTLPASPYHLPPSPLTNAPSPFGDDSSSYCSDGSQGGGPTPTPTRTKMNRARRFLHRGREDQGALSDSECQPTSWRHRYFRDANSNHTKVLEYVTAHPQSPKESPTKNAPINTRGGSLNLGKESQRYRDKLTQSQDRYKEDKVAALKREDKMHKSFRHRDDAYREGKPLSKEVTVYREKSRSRSSELAGSQESSSTVASRDSDQEEDSPRHKGTVVRWHSFQRGSLYPDPLDPLCPRAMASMSCGQLLVLRKLALLKLTACMERYCPTHRTGWNWELPKEPDRPYQSVFRSRIQKLKMMTETLGDNINFDGQQAFDVADLVKQYFRELPEALLTNKLSETFIAIFQHVPVELRPDAVQCVLLLLPDEHREALETLLDFLNHVASNAPYNQMTASNLAVCLAPSLFHFNHSNTNVTNRSSSVSPRRRKTVGIPDQRELSENKAAHDCLLYLVKMHRELFMVSSDMLTQCHFNYMEESVPVALEELGSELKQDWRGYLYACTTALLKEAREKSRGWVTVNNPADSTVEMAYKKVGDGHPLRLWRVSTEVEAPPNELLHRVLRERHIWDPQLLKYRLVAKLDTNVEVFQYATGNMSPLPARDYCVLRSWRNDLPKGACVIVETSVEHPDAPVMLGGTRGIVLASRYLIEPCGSGKSRIMHLSRVDTKGRTPEWYNKSYGHLAALHLSKIRNSFKHTTDGPESKV</sequence>
<feature type="region of interest" description="Disordered" evidence="3">
    <location>
        <begin position="331"/>
        <end position="450"/>
    </location>
</feature>
<organism evidence="6 7">
    <name type="scientific">Dufourea novaeangliae</name>
    <name type="common">Sweat bee</name>
    <dbReference type="NCBI Taxonomy" id="178035"/>
    <lineage>
        <taxon>Eukaryota</taxon>
        <taxon>Metazoa</taxon>
        <taxon>Ecdysozoa</taxon>
        <taxon>Arthropoda</taxon>
        <taxon>Hexapoda</taxon>
        <taxon>Insecta</taxon>
        <taxon>Pterygota</taxon>
        <taxon>Neoptera</taxon>
        <taxon>Endopterygota</taxon>
        <taxon>Hymenoptera</taxon>
        <taxon>Apocrita</taxon>
        <taxon>Aculeata</taxon>
        <taxon>Apoidea</taxon>
        <taxon>Anthophila</taxon>
        <taxon>Halictidae</taxon>
        <taxon>Rophitinae</taxon>
        <taxon>Dufourea</taxon>
    </lineage>
</organism>
<evidence type="ECO:0000259" key="4">
    <source>
        <dbReference type="PROSITE" id="PS50238"/>
    </source>
</evidence>
<dbReference type="FunFam" id="3.30.530.20:FF:000009">
    <property type="entry name" value="StAR related lipid transfer domain containing 13"/>
    <property type="match status" value="1"/>
</dbReference>
<feature type="domain" description="Rho-GAP" evidence="4">
    <location>
        <begin position="483"/>
        <end position="693"/>
    </location>
</feature>
<dbReference type="InterPro" id="IPR023393">
    <property type="entry name" value="START-like_dom_sf"/>
</dbReference>
<dbReference type="InterPro" id="IPR000198">
    <property type="entry name" value="RhoGAP_dom"/>
</dbReference>
<feature type="compositionally biased region" description="Low complexity" evidence="3">
    <location>
        <begin position="258"/>
        <end position="268"/>
    </location>
</feature>
<feature type="domain" description="START" evidence="5">
    <location>
        <begin position="738"/>
        <end position="906"/>
    </location>
</feature>